<name>A0A446BT25_9PEZI</name>
<sequence>MRHDLTASLPVAPRASRQWVPGSQEYIRQGTIAVKEEPELHYFSQQRLGDINEDTCSGREENTPGLPSPVPEVGIDPSKSVVGCKRCLKNTLVNIVDLIDTRRQANKSWYGSALKSSAPMPSKT</sequence>
<proteinExistence type="predicted"/>
<dbReference type="EMBL" id="OUUZ01000015">
    <property type="protein sequence ID" value="SPQ25666.1"/>
    <property type="molecule type" value="Genomic_DNA"/>
</dbReference>
<gene>
    <name evidence="2" type="ORF">TT172_LOCUS8085</name>
</gene>
<evidence type="ECO:0000256" key="1">
    <source>
        <dbReference type="SAM" id="MobiDB-lite"/>
    </source>
</evidence>
<reference evidence="2 3" key="1">
    <citation type="submission" date="2018-04" db="EMBL/GenBank/DDBJ databases">
        <authorList>
            <person name="Huttner S."/>
            <person name="Dainat J."/>
        </authorList>
    </citation>
    <scope>NUCLEOTIDE SEQUENCE [LARGE SCALE GENOMIC DNA]</scope>
</reference>
<feature type="region of interest" description="Disordered" evidence="1">
    <location>
        <begin position="52"/>
        <end position="74"/>
    </location>
</feature>
<dbReference type="AlphaFoldDB" id="A0A446BT25"/>
<organism evidence="2 3">
    <name type="scientific">Thermothielavioides terrestris</name>
    <dbReference type="NCBI Taxonomy" id="2587410"/>
    <lineage>
        <taxon>Eukaryota</taxon>
        <taxon>Fungi</taxon>
        <taxon>Dikarya</taxon>
        <taxon>Ascomycota</taxon>
        <taxon>Pezizomycotina</taxon>
        <taxon>Sordariomycetes</taxon>
        <taxon>Sordariomycetidae</taxon>
        <taxon>Sordariales</taxon>
        <taxon>Chaetomiaceae</taxon>
        <taxon>Thermothielavioides</taxon>
    </lineage>
</organism>
<evidence type="ECO:0000313" key="2">
    <source>
        <dbReference type="EMBL" id="SPQ25666.1"/>
    </source>
</evidence>
<protein>
    <submittedName>
        <fullName evidence="2">79b54022-bb0d-4266-a2f6-38fca291a9d1</fullName>
    </submittedName>
</protein>
<dbReference type="Proteomes" id="UP000289323">
    <property type="component" value="Unassembled WGS sequence"/>
</dbReference>
<accession>A0A446BT25</accession>
<evidence type="ECO:0000313" key="3">
    <source>
        <dbReference type="Proteomes" id="UP000289323"/>
    </source>
</evidence>